<dbReference type="PANTHER" id="PTHR43330">
    <property type="entry name" value="METHIONINE AMINOPEPTIDASE"/>
    <property type="match status" value="1"/>
</dbReference>
<dbReference type="AlphaFoldDB" id="A0A2L1GQB9"/>
<comment type="similarity">
    <text evidence="6">Belongs to the peptidase M24A family. Methionine aminopeptidase type 1 subfamily.</text>
</comment>
<evidence type="ECO:0000313" key="9">
    <source>
        <dbReference type="EMBL" id="AVD71873.1"/>
    </source>
</evidence>
<dbReference type="SUPFAM" id="SSF55920">
    <property type="entry name" value="Creatinase/aminopeptidase"/>
    <property type="match status" value="1"/>
</dbReference>
<feature type="binding site" evidence="6">
    <location>
        <position position="82"/>
    </location>
    <ligand>
        <name>substrate</name>
    </ligand>
</feature>
<comment type="catalytic activity">
    <reaction evidence="6 7">
        <text>Release of N-terminal amino acids, preferentially methionine, from peptides and arylamides.</text>
        <dbReference type="EC" id="3.4.11.18"/>
    </reaction>
</comment>
<dbReference type="NCBIfam" id="TIGR00500">
    <property type="entry name" value="met_pdase_I"/>
    <property type="match status" value="1"/>
</dbReference>
<evidence type="ECO:0000256" key="1">
    <source>
        <dbReference type="ARBA" id="ARBA00002521"/>
    </source>
</evidence>
<dbReference type="KEGG" id="deo:CAY53_10655"/>
<feature type="binding site" evidence="6">
    <location>
        <position position="111"/>
    </location>
    <ligand>
        <name>a divalent metal cation</name>
        <dbReference type="ChEBI" id="CHEBI:60240"/>
        <label>1</label>
    </ligand>
</feature>
<feature type="binding site" evidence="6">
    <location>
        <position position="240"/>
    </location>
    <ligand>
        <name>a divalent metal cation</name>
        <dbReference type="ChEBI" id="CHEBI:60240"/>
        <label>2</label>
        <note>catalytic</note>
    </ligand>
</feature>
<keyword evidence="4 6" id="KW-0479">Metal-binding</keyword>
<feature type="binding site" evidence="6">
    <location>
        <position position="111"/>
    </location>
    <ligand>
        <name>a divalent metal cation</name>
        <dbReference type="ChEBI" id="CHEBI:60240"/>
        <label>2</label>
        <note>catalytic</note>
    </ligand>
</feature>
<dbReference type="HAMAP" id="MF_01974">
    <property type="entry name" value="MetAP_1"/>
    <property type="match status" value="1"/>
</dbReference>
<dbReference type="EMBL" id="CP021255">
    <property type="protein sequence ID" value="AVD71873.1"/>
    <property type="molecule type" value="Genomic_DNA"/>
</dbReference>
<keyword evidence="5 6" id="KW-0378">Hydrolase</keyword>
<comment type="subunit">
    <text evidence="6">Monomer.</text>
</comment>
<dbReference type="GO" id="GO:0005829">
    <property type="term" value="C:cytosol"/>
    <property type="evidence" value="ECO:0007669"/>
    <property type="project" value="TreeGrafter"/>
</dbReference>
<name>A0A2L1GQB9_9BACT</name>
<keyword evidence="10" id="KW-1185">Reference proteome</keyword>
<gene>
    <name evidence="6" type="primary">map</name>
    <name evidence="9" type="ORF">CAY53_10655</name>
</gene>
<evidence type="ECO:0000259" key="8">
    <source>
        <dbReference type="Pfam" id="PF00557"/>
    </source>
</evidence>
<dbReference type="GO" id="GO:0046872">
    <property type="term" value="F:metal ion binding"/>
    <property type="evidence" value="ECO:0007669"/>
    <property type="project" value="UniProtKB-UniRule"/>
</dbReference>
<dbReference type="PRINTS" id="PR00599">
    <property type="entry name" value="MAPEPTIDASE"/>
</dbReference>
<evidence type="ECO:0000256" key="2">
    <source>
        <dbReference type="ARBA" id="ARBA00022438"/>
    </source>
</evidence>
<dbReference type="Pfam" id="PF00557">
    <property type="entry name" value="Peptidase_M24"/>
    <property type="match status" value="1"/>
</dbReference>
<evidence type="ECO:0000256" key="3">
    <source>
        <dbReference type="ARBA" id="ARBA00022670"/>
    </source>
</evidence>
<organism evidence="9 10">
    <name type="scientific">Desulfobulbus oralis</name>
    <dbReference type="NCBI Taxonomy" id="1986146"/>
    <lineage>
        <taxon>Bacteria</taxon>
        <taxon>Pseudomonadati</taxon>
        <taxon>Thermodesulfobacteriota</taxon>
        <taxon>Desulfobulbia</taxon>
        <taxon>Desulfobulbales</taxon>
        <taxon>Desulfobulbaceae</taxon>
        <taxon>Desulfobulbus</taxon>
    </lineage>
</organism>
<dbReference type="Proteomes" id="UP000239867">
    <property type="component" value="Chromosome"/>
</dbReference>
<feature type="binding site" evidence="6">
    <location>
        <position position="174"/>
    </location>
    <ligand>
        <name>a divalent metal cation</name>
        <dbReference type="ChEBI" id="CHEBI:60240"/>
        <label>2</label>
        <note>catalytic</note>
    </ligand>
</feature>
<dbReference type="GO" id="GO:0004239">
    <property type="term" value="F:initiator methionyl aminopeptidase activity"/>
    <property type="evidence" value="ECO:0007669"/>
    <property type="project" value="UniProtKB-UniRule"/>
</dbReference>
<protein>
    <recommendedName>
        <fullName evidence="6 7">Methionine aminopeptidase</fullName>
        <shortName evidence="6">MAP</shortName>
        <shortName evidence="6">MetAP</shortName>
        <ecNumber evidence="6 7">3.4.11.18</ecNumber>
    </recommendedName>
    <alternativeName>
        <fullName evidence="6">Peptidase M</fullName>
    </alternativeName>
</protein>
<dbReference type="InterPro" id="IPR001714">
    <property type="entry name" value="Pept_M24_MAP"/>
</dbReference>
<feature type="binding site" evidence="6">
    <location>
        <position position="240"/>
    </location>
    <ligand>
        <name>a divalent metal cation</name>
        <dbReference type="ChEBI" id="CHEBI:60240"/>
        <label>1</label>
    </ligand>
</feature>
<dbReference type="GO" id="GO:0070006">
    <property type="term" value="F:metalloaminopeptidase activity"/>
    <property type="evidence" value="ECO:0007669"/>
    <property type="project" value="UniProtKB-UniRule"/>
</dbReference>
<dbReference type="GO" id="GO:0006508">
    <property type="term" value="P:proteolysis"/>
    <property type="evidence" value="ECO:0007669"/>
    <property type="project" value="UniProtKB-KW"/>
</dbReference>
<evidence type="ECO:0000313" key="10">
    <source>
        <dbReference type="Proteomes" id="UP000239867"/>
    </source>
</evidence>
<dbReference type="EC" id="3.4.11.18" evidence="6 7"/>
<evidence type="ECO:0000256" key="6">
    <source>
        <dbReference type="HAMAP-Rule" id="MF_01974"/>
    </source>
</evidence>
<dbReference type="InterPro" id="IPR002467">
    <property type="entry name" value="Pept_M24A_MAP1"/>
</dbReference>
<feature type="binding site" evidence="6">
    <location>
        <position position="181"/>
    </location>
    <ligand>
        <name>substrate</name>
    </ligand>
</feature>
<evidence type="ECO:0000256" key="7">
    <source>
        <dbReference type="RuleBase" id="RU003653"/>
    </source>
</evidence>
<comment type="function">
    <text evidence="1 6">Removes the N-terminal methionine from nascent proteins. The N-terminal methionine is often cleaved when the second residue in the primary sequence is small and uncharged (Met-Ala-, Cys, Gly, Pro, Ser, Thr, or Val). Requires deformylation of the N(alpha)-formylated initiator methionine before it can be hydrolyzed.</text>
</comment>
<dbReference type="InterPro" id="IPR000994">
    <property type="entry name" value="Pept_M24"/>
</dbReference>
<dbReference type="CDD" id="cd01086">
    <property type="entry name" value="MetAP1"/>
    <property type="match status" value="1"/>
</dbReference>
<sequence>MSETGTITLKTAEEIALIRQADLIVAGVLDLLRRNIRPGLSTMQLDRMAEEYCRDHGGIPAFKGYYDFPCSLCVSINEEVVHGIPSRKRILRAGDIVSLDFGAVFQGFYGDAAITVSVGDTSARKDALMRVTEEALYKGIEQARIGNRVSDISSAVQTHAEAAGFSVVRQYVGHGVGTHLHEAPEVPNYVDSRSKSSPRLQEGMVIAIEPMINMGTHQVKVLDNGWTVVTADRLPSAHFEHSVAITANGPYILSQLGGASGS</sequence>
<dbReference type="PANTHER" id="PTHR43330:SF27">
    <property type="entry name" value="METHIONINE AMINOPEPTIDASE"/>
    <property type="match status" value="1"/>
</dbReference>
<evidence type="ECO:0000256" key="4">
    <source>
        <dbReference type="ARBA" id="ARBA00022723"/>
    </source>
</evidence>
<accession>A0A2L1GQB9</accession>
<dbReference type="Gene3D" id="3.90.230.10">
    <property type="entry name" value="Creatinase/methionine aminopeptidase superfamily"/>
    <property type="match status" value="1"/>
</dbReference>
<keyword evidence="3 6" id="KW-0645">Protease</keyword>
<proteinExistence type="inferred from homology"/>
<dbReference type="RefSeq" id="WP_181040286.1">
    <property type="nucleotide sequence ID" value="NZ_CP021255.1"/>
</dbReference>
<feature type="binding site" evidence="6">
    <location>
        <position position="100"/>
    </location>
    <ligand>
        <name>a divalent metal cation</name>
        <dbReference type="ChEBI" id="CHEBI:60240"/>
        <label>1</label>
    </ligand>
</feature>
<comment type="cofactor">
    <cofactor evidence="6">
        <name>Co(2+)</name>
        <dbReference type="ChEBI" id="CHEBI:48828"/>
    </cofactor>
    <cofactor evidence="6">
        <name>Zn(2+)</name>
        <dbReference type="ChEBI" id="CHEBI:29105"/>
    </cofactor>
    <cofactor evidence="6">
        <name>Mn(2+)</name>
        <dbReference type="ChEBI" id="CHEBI:29035"/>
    </cofactor>
    <cofactor evidence="6">
        <name>Fe(2+)</name>
        <dbReference type="ChEBI" id="CHEBI:29033"/>
    </cofactor>
    <text evidence="6">Binds 2 divalent metal cations per subunit. Has a high-affinity and a low affinity metal-binding site. The true nature of the physiological cofactor is under debate. The enzyme is active with cobalt, zinc, manganese or divalent iron ions. Most likely, methionine aminopeptidases function as mononuclear Fe(2+)-metalloproteases under physiological conditions, and the catalytically relevant metal-binding site has been assigned to the histidine-containing high-affinity site.</text>
</comment>
<evidence type="ECO:0000256" key="5">
    <source>
        <dbReference type="ARBA" id="ARBA00022801"/>
    </source>
</evidence>
<dbReference type="InterPro" id="IPR036005">
    <property type="entry name" value="Creatinase/aminopeptidase-like"/>
</dbReference>
<keyword evidence="2 6" id="KW-0031">Aminopeptidase</keyword>
<feature type="binding site" evidence="6">
    <location>
        <position position="209"/>
    </location>
    <ligand>
        <name>a divalent metal cation</name>
        <dbReference type="ChEBI" id="CHEBI:60240"/>
        <label>2</label>
        <note>catalytic</note>
    </ligand>
</feature>
<feature type="domain" description="Peptidase M24" evidence="8">
    <location>
        <begin position="17"/>
        <end position="247"/>
    </location>
</feature>
<dbReference type="PROSITE" id="PS00680">
    <property type="entry name" value="MAP_1"/>
    <property type="match status" value="1"/>
</dbReference>
<reference evidence="9 10" key="1">
    <citation type="journal article" date="2018" name="MBio">
        <title>Insights into the evolution of host association through the isolation and characterization of a novel human periodontal pathobiont, Desulfobulbus oralis.</title>
        <authorList>
            <person name="Cross K.L."/>
            <person name="Chirania P."/>
            <person name="Xiong W."/>
            <person name="Beall C.J."/>
            <person name="Elkins J.G."/>
            <person name="Giannone R.J."/>
            <person name="Griffen A.L."/>
            <person name="Guss A.M."/>
            <person name="Hettich R.L."/>
            <person name="Joshi S.S."/>
            <person name="Mokrzan E.M."/>
            <person name="Martin R.K."/>
            <person name="Zhulin I.B."/>
            <person name="Leys E.J."/>
            <person name="Podar M."/>
        </authorList>
    </citation>
    <scope>NUCLEOTIDE SEQUENCE [LARGE SCALE GENOMIC DNA]</scope>
    <source>
        <strain evidence="9 10">ORNL</strain>
    </source>
</reference>